<evidence type="ECO:0000313" key="2">
    <source>
        <dbReference type="Proteomes" id="UP000831684"/>
    </source>
</evidence>
<dbReference type="AlphaFoldDB" id="A0A9E7D842"/>
<dbReference type="Gene3D" id="2.40.10.270">
    <property type="entry name" value="Bacteriophage SPP1 head-tail adaptor protein"/>
    <property type="match status" value="1"/>
</dbReference>
<sequence length="111" mass="12264">MAEPGKMDRRITLYEPGAETGRDGFNAPILAAPTAREVWAAYAPASDRERMQSAEVGATITARFRIRWSPDVAPLSPVWWLVFEGRTFDISGVKEIGRRDGIEITASARAE</sequence>
<dbReference type="Pfam" id="PF05521">
    <property type="entry name" value="Phage_HCP"/>
    <property type="match status" value="1"/>
</dbReference>
<dbReference type="RefSeq" id="WP_244450704.1">
    <property type="nucleotide sequence ID" value="NZ_CP083239.1"/>
</dbReference>
<reference evidence="1" key="1">
    <citation type="submission" date="2021-09" db="EMBL/GenBank/DDBJ databases">
        <title>Network and meta-omics reveal the key degrader and cooperation patterns in an efficient 1,4-dioxane-degrading microbial community.</title>
        <authorList>
            <person name="Dai C."/>
        </authorList>
    </citation>
    <scope>NUCLEOTIDE SEQUENCE</scope>
    <source>
        <strain evidence="1">ZM13</strain>
    </source>
</reference>
<gene>
    <name evidence="1" type="ORF">K9D25_10080</name>
</gene>
<dbReference type="InterPro" id="IPR008767">
    <property type="entry name" value="Phage_SPP1_head-tail_adaptor"/>
</dbReference>
<proteinExistence type="predicted"/>
<dbReference type="Proteomes" id="UP000831684">
    <property type="component" value="Chromosome"/>
</dbReference>
<protein>
    <submittedName>
        <fullName evidence="1">Phage head closure protein</fullName>
    </submittedName>
</protein>
<name>A0A9E7D842_9HYPH</name>
<dbReference type="InterPro" id="IPR038666">
    <property type="entry name" value="SSP1_head-tail_sf"/>
</dbReference>
<dbReference type="NCBIfam" id="TIGR01563">
    <property type="entry name" value="gp16_SPP1"/>
    <property type="match status" value="1"/>
</dbReference>
<accession>A0A9E7D842</accession>
<dbReference type="EMBL" id="CP083239">
    <property type="protein sequence ID" value="UOK73011.1"/>
    <property type="molecule type" value="Genomic_DNA"/>
</dbReference>
<dbReference type="KEGG" id="apol:K9D25_10080"/>
<evidence type="ECO:0000313" key="1">
    <source>
        <dbReference type="EMBL" id="UOK73011.1"/>
    </source>
</evidence>
<organism evidence="1 2">
    <name type="scientific">Ancylobacter polymorphus</name>
    <dbReference type="NCBI Taxonomy" id="223390"/>
    <lineage>
        <taxon>Bacteria</taxon>
        <taxon>Pseudomonadati</taxon>
        <taxon>Pseudomonadota</taxon>
        <taxon>Alphaproteobacteria</taxon>
        <taxon>Hyphomicrobiales</taxon>
        <taxon>Xanthobacteraceae</taxon>
        <taxon>Ancylobacter</taxon>
    </lineage>
</organism>